<dbReference type="EMBL" id="SNRW01009664">
    <property type="protein sequence ID" value="KAA6377655.1"/>
    <property type="molecule type" value="Genomic_DNA"/>
</dbReference>
<sequence>MDLWILQKTYQMLKIFPTIAGFINRINNQRRRYCSWLRVNNAVEQRATFCIENEHALGEQLYRCILIATGLAVDAIEIVIGSMILEIWRKRRVDIHILNEFFENQKMDLDKLRQMRADVTQINVLIQINNQCRNYCLQDLRKKKIYKGIALAIFFNTDEVSKSSIIIFAAKKFELAIWNKSKQEAIQDLDLLLSFIAAQQEVNGMFQMDLTKALFVAFTALRMMELARTLFGGIDIKEKKMGNKIKVMK</sequence>
<name>A0A5J4V6E4_9EUKA</name>
<evidence type="ECO:0000313" key="2">
    <source>
        <dbReference type="Proteomes" id="UP000324800"/>
    </source>
</evidence>
<comment type="caution">
    <text evidence="1">The sequence shown here is derived from an EMBL/GenBank/DDBJ whole genome shotgun (WGS) entry which is preliminary data.</text>
</comment>
<protein>
    <submittedName>
        <fullName evidence="1">Uncharacterized protein</fullName>
    </submittedName>
</protein>
<dbReference type="OrthoDB" id="7699712at2759"/>
<reference evidence="1 2" key="1">
    <citation type="submission" date="2019-03" db="EMBL/GenBank/DDBJ databases">
        <title>Single cell metagenomics reveals metabolic interactions within the superorganism composed of flagellate Streblomastix strix and complex community of Bacteroidetes bacteria on its surface.</title>
        <authorList>
            <person name="Treitli S.C."/>
            <person name="Kolisko M."/>
            <person name="Husnik F."/>
            <person name="Keeling P."/>
            <person name="Hampl V."/>
        </authorList>
    </citation>
    <scope>NUCLEOTIDE SEQUENCE [LARGE SCALE GENOMIC DNA]</scope>
    <source>
        <strain evidence="1">ST1C</strain>
    </source>
</reference>
<accession>A0A5J4V6E4</accession>
<proteinExistence type="predicted"/>
<dbReference type="AlphaFoldDB" id="A0A5J4V6E4"/>
<gene>
    <name evidence="1" type="ORF">EZS28_026818</name>
</gene>
<dbReference type="Proteomes" id="UP000324800">
    <property type="component" value="Unassembled WGS sequence"/>
</dbReference>
<organism evidence="1 2">
    <name type="scientific">Streblomastix strix</name>
    <dbReference type="NCBI Taxonomy" id="222440"/>
    <lineage>
        <taxon>Eukaryota</taxon>
        <taxon>Metamonada</taxon>
        <taxon>Preaxostyla</taxon>
        <taxon>Oxymonadida</taxon>
        <taxon>Streblomastigidae</taxon>
        <taxon>Streblomastix</taxon>
    </lineage>
</organism>
<evidence type="ECO:0000313" key="1">
    <source>
        <dbReference type="EMBL" id="KAA6377655.1"/>
    </source>
</evidence>